<organism evidence="1">
    <name type="scientific">uncultured Caudovirales phage</name>
    <dbReference type="NCBI Taxonomy" id="2100421"/>
    <lineage>
        <taxon>Viruses</taxon>
        <taxon>Duplodnaviria</taxon>
        <taxon>Heunggongvirae</taxon>
        <taxon>Uroviricota</taxon>
        <taxon>Caudoviricetes</taxon>
        <taxon>Peduoviridae</taxon>
        <taxon>Maltschvirus</taxon>
        <taxon>Maltschvirus maltsch</taxon>
    </lineage>
</organism>
<dbReference type="EMBL" id="LR796341">
    <property type="protein sequence ID" value="CAB4137781.1"/>
    <property type="molecule type" value="Genomic_DNA"/>
</dbReference>
<proteinExistence type="predicted"/>
<evidence type="ECO:0000313" key="1">
    <source>
        <dbReference type="EMBL" id="CAB4137781.1"/>
    </source>
</evidence>
<protein>
    <submittedName>
        <fullName evidence="1">Uncharacterized protein</fullName>
    </submittedName>
</protein>
<accession>A0A6J5LUF6</accession>
<gene>
    <name evidence="1" type="ORF">UFOVP328_82</name>
</gene>
<reference evidence="1" key="1">
    <citation type="submission" date="2020-04" db="EMBL/GenBank/DDBJ databases">
        <authorList>
            <person name="Chiriac C."/>
            <person name="Salcher M."/>
            <person name="Ghai R."/>
            <person name="Kavagutti S V."/>
        </authorList>
    </citation>
    <scope>NUCLEOTIDE SEQUENCE</scope>
</reference>
<name>A0A6J5LUF6_9CAUD</name>
<sequence length="236" mass="28569">MTKELLFLIQQHHLPFKTVASDRWFYDHWQYCISFYLEEVNCLRGSLESADIQELLESRNRWREKVRSRWPHNNFVHTHRTITDDVQENVCAFAEFLKLTMEPYKMVVSVDRCWIYTNDTNLLERIDRLPMVRNSRFSRAQIVRPKNTIAMRKPQHEYRSYFRSVKLFAQEKQHLVDFLNSQTEVRTSPAFQDWANSPFNRTQDYFFVDHNSQQWLTMMSLVRPGLIRRTVQIIAK</sequence>